<dbReference type="OrthoDB" id="5578174at2759"/>
<dbReference type="GO" id="GO:0005634">
    <property type="term" value="C:nucleus"/>
    <property type="evidence" value="ECO:0007669"/>
    <property type="project" value="TreeGrafter"/>
</dbReference>
<comment type="subcellular location">
    <subcellularLocation>
        <location evidence="2">Mitochondrion</location>
    </subcellularLocation>
</comment>
<dbReference type="EMBL" id="ML121530">
    <property type="protein sequence ID" value="RPB28066.1"/>
    <property type="molecule type" value="Genomic_DNA"/>
</dbReference>
<feature type="region of interest" description="Disordered" evidence="6">
    <location>
        <begin position="126"/>
        <end position="322"/>
    </location>
</feature>
<proteinExistence type="inferred from homology"/>
<evidence type="ECO:0000256" key="6">
    <source>
        <dbReference type="SAM" id="MobiDB-lite"/>
    </source>
</evidence>
<dbReference type="PANTHER" id="PTHR13475:SF3">
    <property type="entry name" value="NEUGRIN"/>
    <property type="match status" value="1"/>
</dbReference>
<keyword evidence="5" id="KW-0809">Transit peptide</keyword>
<evidence type="ECO:0000256" key="3">
    <source>
        <dbReference type="ARBA" id="ARBA00010895"/>
    </source>
</evidence>
<dbReference type="InterPro" id="IPR010487">
    <property type="entry name" value="NGRN/Rrg9"/>
</dbReference>
<keyword evidence="8" id="KW-1185">Reference proteome</keyword>
<feature type="compositionally biased region" description="Basic and acidic residues" evidence="6">
    <location>
        <begin position="278"/>
        <end position="298"/>
    </location>
</feature>
<evidence type="ECO:0000256" key="1">
    <source>
        <dbReference type="ARBA" id="ARBA00003548"/>
    </source>
</evidence>
<evidence type="ECO:0000256" key="5">
    <source>
        <dbReference type="ARBA" id="ARBA00022946"/>
    </source>
</evidence>
<evidence type="ECO:0000256" key="2">
    <source>
        <dbReference type="ARBA" id="ARBA00004173"/>
    </source>
</evidence>
<accession>A0A3N4LYS5</accession>
<comment type="similarity">
    <text evidence="3">Belongs to the RRG9 family.</text>
</comment>
<feature type="region of interest" description="Disordered" evidence="6">
    <location>
        <begin position="47"/>
        <end position="70"/>
    </location>
</feature>
<protein>
    <recommendedName>
        <fullName evidence="4">Required for respiratory growth protein 9, mitochondrial</fullName>
    </recommendedName>
</protein>
<evidence type="ECO:0000256" key="4">
    <source>
        <dbReference type="ARBA" id="ARBA00013566"/>
    </source>
</evidence>
<dbReference type="STRING" id="1051890.A0A3N4LYS5"/>
<gene>
    <name evidence="7" type="ORF">L211DRAFT_834068</name>
</gene>
<dbReference type="GO" id="GO:0005739">
    <property type="term" value="C:mitochondrion"/>
    <property type="evidence" value="ECO:0007669"/>
    <property type="project" value="UniProtKB-SubCell"/>
</dbReference>
<name>A0A3N4LYS5_9PEZI</name>
<dbReference type="PANTHER" id="PTHR13475">
    <property type="entry name" value="NEUGRIN"/>
    <property type="match status" value="1"/>
</dbReference>
<evidence type="ECO:0000313" key="8">
    <source>
        <dbReference type="Proteomes" id="UP000267821"/>
    </source>
</evidence>
<sequence>MEEVWEPEQQQQEVAKSEERLRKVEQKKGGLVRAAFESTSTAVVEGNVQAEEKPAKSRKENRLARKERRMKKKLEEYQALEGSEGAESFTKGALHFPQRCQKALFGKKYIEAQVKAQVFKKIEDLASDPATPPPLLPVRGTLPAPSEKAKPDNVTKSQPESGNRKADMETRVKKPQVDKKMKELSLDPATPPPLLPVRGTLPARSEKAKPDNVTNSQPESGNRKADMKTRVKKSKKMKELSLDSATPPQPLQPLPVHRTPSRKAESVKPAASTHKFMNRTEKRALKKGFTEPEPERPKYRGFWALPTIDLPPPPGSKPKKVAAVPPALKSLVGTKPTPESILRNSKSHPSWIVQKAALQKKFKNTPWQARKRISPGTVSLIKAINAEAPHVLKAQEVSAKFKISPEAARRILGSKRVMSDEEKERKAIKWLERGEMIKRAKIDSGEIWTKDKRRNVWEVQEKLKKIREMNEKFGIETGKKEGGGVQVERSLGRINWEGKFI</sequence>
<evidence type="ECO:0000313" key="7">
    <source>
        <dbReference type="EMBL" id="RPB28066.1"/>
    </source>
</evidence>
<comment type="function">
    <text evidence="1">Required for respiratory activity and maintenance and expression of the mitochondrial genome.</text>
</comment>
<dbReference type="AlphaFoldDB" id="A0A3N4LYS5"/>
<feature type="compositionally biased region" description="Basic and acidic residues" evidence="6">
    <location>
        <begin position="50"/>
        <end position="64"/>
    </location>
</feature>
<organism evidence="7 8">
    <name type="scientific">Terfezia boudieri ATCC MYA-4762</name>
    <dbReference type="NCBI Taxonomy" id="1051890"/>
    <lineage>
        <taxon>Eukaryota</taxon>
        <taxon>Fungi</taxon>
        <taxon>Dikarya</taxon>
        <taxon>Ascomycota</taxon>
        <taxon>Pezizomycotina</taxon>
        <taxon>Pezizomycetes</taxon>
        <taxon>Pezizales</taxon>
        <taxon>Pezizaceae</taxon>
        <taxon>Terfezia</taxon>
    </lineage>
</organism>
<reference evidence="7 8" key="1">
    <citation type="journal article" date="2018" name="Nat. Ecol. Evol.">
        <title>Pezizomycetes genomes reveal the molecular basis of ectomycorrhizal truffle lifestyle.</title>
        <authorList>
            <person name="Murat C."/>
            <person name="Payen T."/>
            <person name="Noel B."/>
            <person name="Kuo A."/>
            <person name="Morin E."/>
            <person name="Chen J."/>
            <person name="Kohler A."/>
            <person name="Krizsan K."/>
            <person name="Balestrini R."/>
            <person name="Da Silva C."/>
            <person name="Montanini B."/>
            <person name="Hainaut M."/>
            <person name="Levati E."/>
            <person name="Barry K.W."/>
            <person name="Belfiori B."/>
            <person name="Cichocki N."/>
            <person name="Clum A."/>
            <person name="Dockter R.B."/>
            <person name="Fauchery L."/>
            <person name="Guy J."/>
            <person name="Iotti M."/>
            <person name="Le Tacon F."/>
            <person name="Lindquist E.A."/>
            <person name="Lipzen A."/>
            <person name="Malagnac F."/>
            <person name="Mello A."/>
            <person name="Molinier V."/>
            <person name="Miyauchi S."/>
            <person name="Poulain J."/>
            <person name="Riccioni C."/>
            <person name="Rubini A."/>
            <person name="Sitrit Y."/>
            <person name="Splivallo R."/>
            <person name="Traeger S."/>
            <person name="Wang M."/>
            <person name="Zifcakova L."/>
            <person name="Wipf D."/>
            <person name="Zambonelli A."/>
            <person name="Paolocci F."/>
            <person name="Nowrousian M."/>
            <person name="Ottonello S."/>
            <person name="Baldrian P."/>
            <person name="Spatafora J.W."/>
            <person name="Henrissat B."/>
            <person name="Nagy L.G."/>
            <person name="Aury J.M."/>
            <person name="Wincker P."/>
            <person name="Grigoriev I.V."/>
            <person name="Bonfante P."/>
            <person name="Martin F.M."/>
        </authorList>
    </citation>
    <scope>NUCLEOTIDE SEQUENCE [LARGE SCALE GENOMIC DNA]</scope>
    <source>
        <strain evidence="7 8">ATCC MYA-4762</strain>
    </source>
</reference>
<feature type="compositionally biased region" description="Basic and acidic residues" evidence="6">
    <location>
        <begin position="162"/>
        <end position="185"/>
    </location>
</feature>
<dbReference type="InParanoid" id="A0A3N4LYS5"/>
<dbReference type="Proteomes" id="UP000267821">
    <property type="component" value="Unassembled WGS sequence"/>
</dbReference>